<gene>
    <name evidence="2" type="ORF">BO225_08825</name>
</gene>
<evidence type="ECO:0008006" key="4">
    <source>
        <dbReference type="Google" id="ProtNLM"/>
    </source>
</evidence>
<dbReference type="Proteomes" id="UP000186705">
    <property type="component" value="Unassembled WGS sequence"/>
</dbReference>
<name>A0A1U7NKW5_9FIRM</name>
<keyword evidence="3" id="KW-1185">Reference proteome</keyword>
<dbReference type="Gene3D" id="1.10.287.1490">
    <property type="match status" value="1"/>
</dbReference>
<reference evidence="2 3" key="1">
    <citation type="submission" date="2016-11" db="EMBL/GenBank/DDBJ databases">
        <title>Description of two novel members of the family Erysipelotrichaceae: Ileibacterium lipovorans gen. nov., sp. nov. and Dubosiella newyorkensis, gen. nov., sp. nov.</title>
        <authorList>
            <person name="Cox L.M."/>
            <person name="Sohn J."/>
            <person name="Tyrrell K.L."/>
            <person name="Citron D.M."/>
            <person name="Lawson P.A."/>
            <person name="Patel N.B."/>
            <person name="Iizumi T."/>
            <person name="Perez-Perez G.I."/>
            <person name="Goldstein E.J."/>
            <person name="Blaser M.J."/>
        </authorList>
    </citation>
    <scope>NUCLEOTIDE SEQUENCE [LARGE SCALE GENOMIC DNA]</scope>
    <source>
        <strain evidence="2 3">NYU-BL-A4</strain>
    </source>
</reference>
<dbReference type="RefSeq" id="WP_076341894.1">
    <property type="nucleotide sequence ID" value="NZ_MPKA01000087.1"/>
</dbReference>
<evidence type="ECO:0000313" key="2">
    <source>
        <dbReference type="EMBL" id="OLU45238.1"/>
    </source>
</evidence>
<dbReference type="EMBL" id="MPKA01000087">
    <property type="protein sequence ID" value="OLU45238.1"/>
    <property type="molecule type" value="Genomic_DNA"/>
</dbReference>
<dbReference type="OrthoDB" id="1949411at2"/>
<accession>A0A1U7NKW5</accession>
<evidence type="ECO:0000313" key="3">
    <source>
        <dbReference type="Proteomes" id="UP000186705"/>
    </source>
</evidence>
<keyword evidence="1" id="KW-0175">Coiled coil</keyword>
<organism evidence="2 3">
    <name type="scientific">Dubosiella newyorkensis</name>
    <dbReference type="NCBI Taxonomy" id="1862672"/>
    <lineage>
        <taxon>Bacteria</taxon>
        <taxon>Bacillati</taxon>
        <taxon>Bacillota</taxon>
        <taxon>Erysipelotrichia</taxon>
        <taxon>Erysipelotrichales</taxon>
        <taxon>Erysipelotrichaceae</taxon>
        <taxon>Dubosiella</taxon>
    </lineage>
</organism>
<comment type="caution">
    <text evidence="2">The sequence shown here is derived from an EMBL/GenBank/DDBJ whole genome shotgun (WGS) entry which is preliminary data.</text>
</comment>
<dbReference type="GeneID" id="78276041"/>
<evidence type="ECO:0000256" key="1">
    <source>
        <dbReference type="SAM" id="Coils"/>
    </source>
</evidence>
<feature type="coiled-coil region" evidence="1">
    <location>
        <begin position="630"/>
        <end position="678"/>
    </location>
</feature>
<proteinExistence type="predicted"/>
<feature type="coiled-coil region" evidence="1">
    <location>
        <begin position="724"/>
        <end position="821"/>
    </location>
</feature>
<protein>
    <recommendedName>
        <fullName evidence="4">Prophage tail endopeptidase domain-containing protein</fullName>
    </recommendedName>
</protein>
<dbReference type="SUPFAM" id="SSF57997">
    <property type="entry name" value="Tropomyosin"/>
    <property type="match status" value="1"/>
</dbReference>
<dbReference type="STRING" id="1862672.BO225_08825"/>
<dbReference type="AlphaFoldDB" id="A0A1U7NKW5"/>
<sequence length="1249" mass="135461">MIKLTSRIAILDQNDTVVAFLDNNVPDGLPFWDDELHEYLEGTSNTFTFKTDAKHPDSLHLVEGYKIAFKTDRRDYYLNIMIVHRDENEVEIEAWSTNLELLNEQVSGIDPGEAHSFLWYKNKFDPENTVQIGLNEVSDKQIKNKWDGENTVLSRLYSLANVFDAELEFVPQLNQDYSLNKIVMNVYRAHSDTVQGIGKANVSNLVYGREIKGIKKTSDITDLYTCIYPHGGTIEGSDSKIDISGVSHTVKDKDGRVEFFTDGALIRAPLARDRFPSFMSKSQDRYVLVHWDCDVTDKEMLYGRALAELKKNCTPKVTYEIEGYADTGIGDTVRITDEEYNPILYLEARVTEQVRSITDESRNKTIYSNVEVLKSEVDSSLMARVEALIKENKVYIGQIMSDNGIQFVNGEGSTTLTAQVMDGVVDIADQYQIVWKKDGTQIATTKTIIVSSGDFGAQAVYGFEAIKDSKIYARAEVTLTNVHDGVTPEPLYLHIRYSNDGGQTFTGNSGKTEGKWMGQYSDHLEADSEKPSDYTWAKIRGDDGQSLVSMTREFYMSTSNTAQEGGSWSATPPTFDAAKYLWVRFKAVYKNPDAIAYSDPELDGTWSATLQAIDTANQAATSASNASQSAQNAAQQAGEAVNKAQEIEQEIGPIKTGIQEAKDAAAEAKQDVADATEQILLDISGSYATKSEMADMEGDLQTQITANADGLKSKVSNTEYQQNKDAIDAELLKQNQALQKAQSNLAELQSNQSEANQKLTKAEADLKAAKDAVTALESDQATTTEQLNAAKTALNAAQQAVDKAQADVTQAKKDIATAQGQISGIQDGITDLTSRITTAETGIEQNSQAIALRATKTEVNTAIQGAKDYTDAQLKVEAGKITQSVNSVSTKVDKLTSQKQETYYYQSTSNTTQTGGSWSTTKPSEASGKYIWMKIKFTFVDGTTSETSPICMTGATGAPGSPGATGKGVKSTAITYQSGTSGTTAPTGSWNATVPAVSQGQYLWTRTILTYTDNTTSTSYSVSYIPKNGTNGTNGTSVTVSSTSVTYQKSSSGTTAPTGTWVNSPPATNAGEYLWTKTVVNYSDGKSTTAYSVSRNGSNGTNGTNGTSVTVKSTAVTYQAGASGTTVPTGTWSTTIPTVPVGQFLWTRTIVTYSDNKTTTSYSVSRQGTDGTDAFLIVYDTPNGLEFTASQKTLTITAKVFKGGKELTDTQVNAFGAIKWYQVGVAAAIATGKTLTLTTPKEVYATLEN</sequence>